<accession>A0A5M8PBE0</accession>
<feature type="region of interest" description="Disordered" evidence="1">
    <location>
        <begin position="39"/>
        <end position="137"/>
    </location>
</feature>
<evidence type="ECO:0000313" key="2">
    <source>
        <dbReference type="EMBL" id="KAA6406571.1"/>
    </source>
</evidence>
<comment type="caution">
    <text evidence="2">The sequence shown here is derived from an EMBL/GenBank/DDBJ whole genome shotgun (WGS) entry which is preliminary data.</text>
</comment>
<name>A0A5M8PBE0_9LECA</name>
<sequence length="190" mass="21048">MEKIDAIDHDALRRGSERYMADLRETEKEMQTLGGFWRDCGFITGQRTPSSTTNSSPKESWKKQRSPLSPDEASLDDTSVSEDSTHLSNQSSATTADIAPPNIDATTSQSSPVITSGKSLQPLESQPKKLRLQSQKAGADVESVLRKSLWNHQKMPQENAEEPVATMYEGLERQVKQQPASTVDPVHPRL</sequence>
<protein>
    <submittedName>
        <fullName evidence="2">Uncharacterized protein</fullName>
    </submittedName>
</protein>
<dbReference type="AlphaFoldDB" id="A0A5M8PBE0"/>
<reference evidence="2 3" key="1">
    <citation type="submission" date="2019-09" db="EMBL/GenBank/DDBJ databases">
        <title>The hologenome of the rock-dwelling lichen Lasallia pustulata.</title>
        <authorList>
            <person name="Greshake Tzovaras B."/>
            <person name="Segers F."/>
            <person name="Bicker A."/>
            <person name="Dal Grande F."/>
            <person name="Otte J."/>
            <person name="Hankeln T."/>
            <person name="Schmitt I."/>
            <person name="Ebersberger I."/>
        </authorList>
    </citation>
    <scope>NUCLEOTIDE SEQUENCE [LARGE SCALE GENOMIC DNA]</scope>
    <source>
        <strain evidence="2">A1-1</strain>
    </source>
</reference>
<feature type="compositionally biased region" description="Polar residues" evidence="1">
    <location>
        <begin position="76"/>
        <end position="95"/>
    </location>
</feature>
<feature type="compositionally biased region" description="Polar residues" evidence="1">
    <location>
        <begin position="45"/>
        <end position="58"/>
    </location>
</feature>
<feature type="compositionally biased region" description="Polar residues" evidence="1">
    <location>
        <begin position="104"/>
        <end position="124"/>
    </location>
</feature>
<evidence type="ECO:0000313" key="3">
    <source>
        <dbReference type="Proteomes" id="UP000324767"/>
    </source>
</evidence>
<proteinExistence type="predicted"/>
<gene>
    <name evidence="2" type="ORF">FRX48_09626</name>
</gene>
<dbReference type="EMBL" id="VXIT01000025">
    <property type="protein sequence ID" value="KAA6406571.1"/>
    <property type="molecule type" value="Genomic_DNA"/>
</dbReference>
<organism evidence="2 3">
    <name type="scientific">Lasallia pustulata</name>
    <dbReference type="NCBI Taxonomy" id="136370"/>
    <lineage>
        <taxon>Eukaryota</taxon>
        <taxon>Fungi</taxon>
        <taxon>Dikarya</taxon>
        <taxon>Ascomycota</taxon>
        <taxon>Pezizomycotina</taxon>
        <taxon>Lecanoromycetes</taxon>
        <taxon>OSLEUM clade</taxon>
        <taxon>Umbilicariomycetidae</taxon>
        <taxon>Umbilicariales</taxon>
        <taxon>Umbilicariaceae</taxon>
        <taxon>Lasallia</taxon>
    </lineage>
</organism>
<evidence type="ECO:0000256" key="1">
    <source>
        <dbReference type="SAM" id="MobiDB-lite"/>
    </source>
</evidence>
<dbReference type="Proteomes" id="UP000324767">
    <property type="component" value="Unassembled WGS sequence"/>
</dbReference>